<feature type="transmembrane region" description="Helical" evidence="9">
    <location>
        <begin position="361"/>
        <end position="379"/>
    </location>
</feature>
<feature type="transmembrane region" description="Helical" evidence="9">
    <location>
        <begin position="116"/>
        <end position="136"/>
    </location>
</feature>
<evidence type="ECO:0000256" key="6">
    <source>
        <dbReference type="ARBA" id="ARBA00022989"/>
    </source>
</evidence>
<protein>
    <submittedName>
        <fullName evidence="12">Cation:proton antiporter</fullName>
    </submittedName>
</protein>
<feature type="transmembrane region" description="Helical" evidence="9">
    <location>
        <begin position="55"/>
        <end position="78"/>
    </location>
</feature>
<name>A0ABS8G6B3_9ALTE</name>
<keyword evidence="13" id="KW-1185">Reference proteome</keyword>
<dbReference type="SUPFAM" id="SSF51735">
    <property type="entry name" value="NAD(P)-binding Rossmann-fold domains"/>
    <property type="match status" value="1"/>
</dbReference>
<feature type="transmembrane region" description="Helical" evidence="9">
    <location>
        <begin position="90"/>
        <end position="110"/>
    </location>
</feature>
<dbReference type="Gene3D" id="3.40.50.720">
    <property type="entry name" value="NAD(P)-binding Rossmann-like Domain"/>
    <property type="match status" value="1"/>
</dbReference>
<evidence type="ECO:0000313" key="13">
    <source>
        <dbReference type="Proteomes" id="UP001520878"/>
    </source>
</evidence>
<feature type="transmembrane region" description="Helical" evidence="9">
    <location>
        <begin position="289"/>
        <end position="308"/>
    </location>
</feature>
<evidence type="ECO:0000256" key="4">
    <source>
        <dbReference type="ARBA" id="ARBA00022475"/>
    </source>
</evidence>
<feature type="transmembrane region" description="Helical" evidence="9">
    <location>
        <begin position="265"/>
        <end position="283"/>
    </location>
</feature>
<dbReference type="Proteomes" id="UP001520878">
    <property type="component" value="Unassembled WGS sequence"/>
</dbReference>
<reference evidence="12 13" key="1">
    <citation type="submission" date="2021-10" db="EMBL/GenBank/DDBJ databases">
        <title>Draft genome of Aestuariibacter halophilus JC2043.</title>
        <authorList>
            <person name="Emsley S.A."/>
            <person name="Pfannmuller K.M."/>
            <person name="Ushijima B."/>
            <person name="Saw J.H."/>
            <person name="Videau P."/>
        </authorList>
    </citation>
    <scope>NUCLEOTIDE SEQUENCE [LARGE SCALE GENOMIC DNA]</scope>
    <source>
        <strain evidence="12 13">JC2043</strain>
    </source>
</reference>
<dbReference type="InterPro" id="IPR036291">
    <property type="entry name" value="NAD(P)-bd_dom_sf"/>
</dbReference>
<feature type="domain" description="Cation/H+ exchanger transmembrane" evidence="10">
    <location>
        <begin position="12"/>
        <end position="385"/>
    </location>
</feature>
<keyword evidence="4" id="KW-1003">Cell membrane</keyword>
<evidence type="ECO:0000256" key="9">
    <source>
        <dbReference type="SAM" id="Phobius"/>
    </source>
</evidence>
<dbReference type="Gene3D" id="1.20.1530.20">
    <property type="match status" value="1"/>
</dbReference>
<keyword evidence="8 9" id="KW-0472">Membrane</keyword>
<dbReference type="Pfam" id="PF00999">
    <property type="entry name" value="Na_H_Exchanger"/>
    <property type="match status" value="1"/>
</dbReference>
<evidence type="ECO:0000256" key="7">
    <source>
        <dbReference type="ARBA" id="ARBA00023065"/>
    </source>
</evidence>
<gene>
    <name evidence="12" type="ORF">LJ739_03950</name>
</gene>
<dbReference type="EMBL" id="JAJEWP010000001">
    <property type="protein sequence ID" value="MCC2615390.1"/>
    <property type="molecule type" value="Genomic_DNA"/>
</dbReference>
<dbReference type="PANTHER" id="PTHR32507:SF0">
    <property type="entry name" value="NA(+)_H(+) ANTIPORTER 2-RELATED"/>
    <property type="match status" value="1"/>
</dbReference>
<feature type="transmembrane region" description="Helical" evidence="9">
    <location>
        <begin position="184"/>
        <end position="203"/>
    </location>
</feature>
<evidence type="ECO:0000256" key="3">
    <source>
        <dbReference type="ARBA" id="ARBA00022449"/>
    </source>
</evidence>
<evidence type="ECO:0000256" key="8">
    <source>
        <dbReference type="ARBA" id="ARBA00023136"/>
    </source>
</evidence>
<feature type="transmembrane region" description="Helical" evidence="9">
    <location>
        <begin position="329"/>
        <end position="349"/>
    </location>
</feature>
<organism evidence="12 13">
    <name type="scientific">Fluctibacter halophilus</name>
    <dbReference type="NCBI Taxonomy" id="226011"/>
    <lineage>
        <taxon>Bacteria</taxon>
        <taxon>Pseudomonadati</taxon>
        <taxon>Pseudomonadota</taxon>
        <taxon>Gammaproteobacteria</taxon>
        <taxon>Alteromonadales</taxon>
        <taxon>Alteromonadaceae</taxon>
        <taxon>Fluctibacter</taxon>
    </lineage>
</organism>
<evidence type="ECO:0000256" key="5">
    <source>
        <dbReference type="ARBA" id="ARBA00022692"/>
    </source>
</evidence>
<feature type="transmembrane region" description="Helical" evidence="9">
    <location>
        <begin position="210"/>
        <end position="229"/>
    </location>
</feature>
<dbReference type="Pfam" id="PF02254">
    <property type="entry name" value="TrkA_N"/>
    <property type="match status" value="1"/>
</dbReference>
<evidence type="ECO:0000256" key="1">
    <source>
        <dbReference type="ARBA" id="ARBA00004651"/>
    </source>
</evidence>
<dbReference type="InterPro" id="IPR003148">
    <property type="entry name" value="RCK_N"/>
</dbReference>
<keyword evidence="5 9" id="KW-0812">Transmembrane</keyword>
<proteinExistence type="predicted"/>
<dbReference type="PANTHER" id="PTHR32507">
    <property type="entry name" value="NA(+)/H(+) ANTIPORTER 1"/>
    <property type="match status" value="1"/>
</dbReference>
<dbReference type="InterPro" id="IPR006153">
    <property type="entry name" value="Cation/H_exchanger_TM"/>
</dbReference>
<accession>A0ABS8G6B3</accession>
<feature type="domain" description="RCK N-terminal" evidence="11">
    <location>
        <begin position="398"/>
        <end position="487"/>
    </location>
</feature>
<sequence length="595" mass="64125">MEPVVLLVLIGLLSIICQLLAHRIKLPAILPLLIAGVVMGPMTGILDSDALFGDLLFPIVSLSVAIILFEGALSLNFTDLGTHGRTVRNLVTLGVAVSWLVVAPAAHWLLDMPWAFAFLFSAIVTVTGPTVVIPMLRAVRPNKHIGQILRWEGIIIDPIGAILAVLVFEFLVSSQNALAHTLMAFGKTVLAGTSLGILCGYLLSATLRKGLIPGYLVNTAVLTVVLGVFEGANLAAHESGLLAVTIMGVWLANAKDVDVEGILEFKETLSVLLISGLFIILAARVDFDQLYAIAGGAIGVIVVMLLVARPIGVFLSSWGSSLTWQQKALIVWMAPRGIIAAAVSALFALKLEQQGYDNANLLVSLVFFVIIFTVVVQSLTSKRLAKMLGVREPAPVGFLIFGGNEFSRMLAKELMAADVAVKLADTNWASISAARMEGIPTYFGNPSSEHAQRTLDLTGIGYVLVLSPYKQLNSLVTQHFQDVLGSERVFGLSLAEQKRFEGHQPNERYLKSLGIFGNATYGKLASLVAKGARLKKTPLTESYRYEDYQQANQGTFTPLFMVDPQGRVKLFRDDVSTPPTPGAQIISLIRPEDEG</sequence>
<comment type="subcellular location">
    <subcellularLocation>
        <location evidence="1">Cell membrane</location>
        <topology evidence="1">Multi-pass membrane protein</topology>
    </subcellularLocation>
</comment>
<evidence type="ECO:0000313" key="12">
    <source>
        <dbReference type="EMBL" id="MCC2615390.1"/>
    </source>
</evidence>
<comment type="caution">
    <text evidence="12">The sequence shown here is derived from an EMBL/GenBank/DDBJ whole genome shotgun (WGS) entry which is preliminary data.</text>
</comment>
<feature type="transmembrane region" description="Helical" evidence="9">
    <location>
        <begin position="148"/>
        <end position="172"/>
    </location>
</feature>
<dbReference type="InterPro" id="IPR038770">
    <property type="entry name" value="Na+/solute_symporter_sf"/>
</dbReference>
<keyword evidence="2" id="KW-0813">Transport</keyword>
<keyword evidence="3" id="KW-0050">Antiport</keyword>
<keyword evidence="6 9" id="KW-1133">Transmembrane helix</keyword>
<evidence type="ECO:0000256" key="2">
    <source>
        <dbReference type="ARBA" id="ARBA00022448"/>
    </source>
</evidence>
<evidence type="ECO:0000259" key="11">
    <source>
        <dbReference type="Pfam" id="PF02254"/>
    </source>
</evidence>
<keyword evidence="7" id="KW-0406">Ion transport</keyword>
<evidence type="ECO:0000259" key="10">
    <source>
        <dbReference type="Pfam" id="PF00999"/>
    </source>
</evidence>